<evidence type="ECO:0000259" key="2">
    <source>
        <dbReference type="Pfam" id="PF18186"/>
    </source>
</evidence>
<keyword evidence="1" id="KW-0812">Transmembrane</keyword>
<dbReference type="Pfam" id="PF18186">
    <property type="entry name" value="SLATT_4"/>
    <property type="match status" value="1"/>
</dbReference>
<feature type="domain" description="SMODS and SLOG-associating 2TM effector" evidence="2">
    <location>
        <begin position="19"/>
        <end position="152"/>
    </location>
</feature>
<keyword evidence="1" id="KW-0472">Membrane</keyword>
<keyword evidence="1" id="KW-1133">Transmembrane helix</keyword>
<dbReference type="EMBL" id="CABFLZ010000049">
    <property type="protein sequence ID" value="VTY10392.1"/>
    <property type="molecule type" value="Genomic_DNA"/>
</dbReference>
<sequence>MSDLKTNLYNELSRIEEDSLYSMKGHYNASERWRWWYNTLGIINVICSVVAGITAFSEIEIAIKIAAIITAIVTGLTTFLECSKKAESHKISANSFLKIKNKARYLREVKSKVISDEEYDGLVNELLEQKDELNSISLAIPNFAYKKAQTEIEKGFADYRIDSKKD</sequence>
<gene>
    <name evidence="3" type="ORF">ONOEEDHL_01218</name>
</gene>
<name>A0A9X9R0K3_NEISU</name>
<protein>
    <recommendedName>
        <fullName evidence="2">SMODS and SLOG-associating 2TM effector domain-containing protein</fullName>
    </recommendedName>
</protein>
<organism evidence="3 4">
    <name type="scientific">Neisseria subflava</name>
    <dbReference type="NCBI Taxonomy" id="28449"/>
    <lineage>
        <taxon>Bacteria</taxon>
        <taxon>Pseudomonadati</taxon>
        <taxon>Pseudomonadota</taxon>
        <taxon>Betaproteobacteria</taxon>
        <taxon>Neisseriales</taxon>
        <taxon>Neisseriaceae</taxon>
        <taxon>Neisseria</taxon>
    </lineage>
</organism>
<dbReference type="NCBIfam" id="NF033632">
    <property type="entry name" value="SLATT_4"/>
    <property type="match status" value="1"/>
</dbReference>
<accession>A0A9X9R0K3</accession>
<evidence type="ECO:0000313" key="4">
    <source>
        <dbReference type="Proteomes" id="UP000626795"/>
    </source>
</evidence>
<feature type="transmembrane region" description="Helical" evidence="1">
    <location>
        <begin position="35"/>
        <end position="55"/>
    </location>
</feature>
<feature type="transmembrane region" description="Helical" evidence="1">
    <location>
        <begin position="61"/>
        <end position="80"/>
    </location>
</feature>
<comment type="caution">
    <text evidence="3">The sequence shown here is derived from an EMBL/GenBank/DDBJ whole genome shotgun (WGS) entry which is preliminary data.</text>
</comment>
<evidence type="ECO:0000313" key="3">
    <source>
        <dbReference type="EMBL" id="VTY10392.1"/>
    </source>
</evidence>
<reference evidence="3" key="1">
    <citation type="submission" date="2019-05" db="EMBL/GenBank/DDBJ databases">
        <authorList>
            <person name="Hibberd M."/>
        </authorList>
    </citation>
    <scope>NUCLEOTIDE SEQUENCE</scope>
    <source>
        <strain evidence="3">Neisseria_subflava_BgEED23</strain>
    </source>
</reference>
<proteinExistence type="predicted"/>
<dbReference type="AlphaFoldDB" id="A0A9X9R0K3"/>
<dbReference type="Proteomes" id="UP000626795">
    <property type="component" value="Unassembled WGS sequence"/>
</dbReference>
<dbReference type="RefSeq" id="WP_204788905.1">
    <property type="nucleotide sequence ID" value="NZ_CABFLZ010000049.1"/>
</dbReference>
<evidence type="ECO:0000256" key="1">
    <source>
        <dbReference type="SAM" id="Phobius"/>
    </source>
</evidence>
<keyword evidence="4" id="KW-1185">Reference proteome</keyword>
<dbReference type="InterPro" id="IPR040811">
    <property type="entry name" value="SLATT_4"/>
</dbReference>